<gene>
    <name evidence="1" type="primary">Prr32</name>
</gene>
<evidence type="ECO:0000313" key="2">
    <source>
        <dbReference type="Proteomes" id="UP000694385"/>
    </source>
</evidence>
<reference evidence="1" key="2">
    <citation type="submission" date="2025-09" db="UniProtKB">
        <authorList>
            <consortium name="Ensembl"/>
        </authorList>
    </citation>
    <scope>IDENTIFICATION</scope>
</reference>
<dbReference type="Pfam" id="PF15488">
    <property type="entry name" value="DUF4645"/>
    <property type="match status" value="1"/>
</dbReference>
<proteinExistence type="predicted"/>
<dbReference type="GeneTree" id="ENSGT00390000012726"/>
<dbReference type="OrthoDB" id="9802133at2759"/>
<sequence>MACTDDVLGGKSPSSIMVPVDKNENRELCHGVPLQCPNPMLKDDDDNEETWGHHRAPLRPPFTVLRPGSYIPGGRRPLRQPFTLTPAVEEELLATAEINISEGLDSQSQKKHYSINMSQEVSSSPTLPEMVSGPKVNCGPSERACNNSHPYVAFPGGQGFFPPRGPQQSPAYLPNLRSGVMMEVTSRNVRMANSVNLARVSFPVGAPRHFVDNWQRLPLPFTTNTPRLACSGARGFIPSQLPRFNVFPNMPIVFNCPLTFTHPLLPFFFFYNSGAMRFPPHSN</sequence>
<organism evidence="1 2">
    <name type="scientific">Jaculus jaculus</name>
    <name type="common">Lesser Egyptian jerboa</name>
    <dbReference type="NCBI Taxonomy" id="51337"/>
    <lineage>
        <taxon>Eukaryota</taxon>
        <taxon>Metazoa</taxon>
        <taxon>Chordata</taxon>
        <taxon>Craniata</taxon>
        <taxon>Vertebrata</taxon>
        <taxon>Euteleostomi</taxon>
        <taxon>Mammalia</taxon>
        <taxon>Eutheria</taxon>
        <taxon>Euarchontoglires</taxon>
        <taxon>Glires</taxon>
        <taxon>Rodentia</taxon>
        <taxon>Myomorpha</taxon>
        <taxon>Dipodoidea</taxon>
        <taxon>Dipodidae</taxon>
        <taxon>Dipodinae</taxon>
        <taxon>Jaculus</taxon>
    </lineage>
</organism>
<protein>
    <submittedName>
        <fullName evidence="1">Proline rich 32</fullName>
    </submittedName>
</protein>
<evidence type="ECO:0000313" key="1">
    <source>
        <dbReference type="Ensembl" id="ENSJJAP00000013228.1"/>
    </source>
</evidence>
<reference evidence="1" key="1">
    <citation type="submission" date="2025-08" db="UniProtKB">
        <authorList>
            <consortium name="Ensembl"/>
        </authorList>
    </citation>
    <scope>IDENTIFICATION</scope>
</reference>
<dbReference type="CTD" id="100130613"/>
<dbReference type="PANTHER" id="PTHR37343:SF1">
    <property type="entry name" value="PROLINE-RICH PROTEIN 32"/>
    <property type="match status" value="1"/>
</dbReference>
<dbReference type="GeneID" id="101598559"/>
<dbReference type="Proteomes" id="UP000694385">
    <property type="component" value="Unassembled WGS sequence"/>
</dbReference>
<dbReference type="AlphaFoldDB" id="A0A8C5KT67"/>
<accession>A0A8C5KT67</accession>
<name>A0A8C5KT67_JACJA</name>
<keyword evidence="2" id="KW-1185">Reference proteome</keyword>
<dbReference type="OMA" id="HCFIPPR"/>
<dbReference type="PANTHER" id="PTHR37343">
    <property type="entry name" value="PROLINE-RICH PROTEIN 32"/>
    <property type="match status" value="1"/>
</dbReference>
<dbReference type="InterPro" id="IPR027891">
    <property type="entry name" value="DUF4645"/>
</dbReference>
<dbReference type="Ensembl" id="ENSJJAT00000019718.1">
    <property type="protein sequence ID" value="ENSJJAP00000013228.1"/>
    <property type="gene ID" value="ENSJJAG00000016058.1"/>
</dbReference>
<dbReference type="RefSeq" id="XP_004653846.1">
    <property type="nucleotide sequence ID" value="XM_004653789.2"/>
</dbReference>